<feature type="compositionally biased region" description="Polar residues" evidence="6">
    <location>
        <begin position="122"/>
        <end position="135"/>
    </location>
</feature>
<feature type="region of interest" description="Disordered" evidence="6">
    <location>
        <begin position="344"/>
        <end position="370"/>
    </location>
</feature>
<feature type="compositionally biased region" description="Basic and acidic residues" evidence="6">
    <location>
        <begin position="109"/>
        <end position="121"/>
    </location>
</feature>
<dbReference type="Pfam" id="PF12333">
    <property type="entry name" value="Ipi1_N"/>
    <property type="match status" value="1"/>
</dbReference>
<dbReference type="InterPro" id="IPR024679">
    <property type="entry name" value="Ipi1_N"/>
</dbReference>
<feature type="compositionally biased region" description="Acidic residues" evidence="6">
    <location>
        <begin position="345"/>
        <end position="357"/>
    </location>
</feature>
<organism evidence="8 9">
    <name type="scientific">Aureobasidium pullulans</name>
    <name type="common">Black yeast</name>
    <name type="synonym">Pullularia pullulans</name>
    <dbReference type="NCBI Taxonomy" id="5580"/>
    <lineage>
        <taxon>Eukaryota</taxon>
        <taxon>Fungi</taxon>
        <taxon>Dikarya</taxon>
        <taxon>Ascomycota</taxon>
        <taxon>Pezizomycotina</taxon>
        <taxon>Dothideomycetes</taxon>
        <taxon>Dothideomycetidae</taxon>
        <taxon>Dothideales</taxon>
        <taxon>Saccotheciaceae</taxon>
        <taxon>Aureobasidium</taxon>
    </lineage>
</organism>
<evidence type="ECO:0000256" key="3">
    <source>
        <dbReference type="ARBA" id="ARBA00006427"/>
    </source>
</evidence>
<dbReference type="GO" id="GO:0120330">
    <property type="term" value="C:rixosome complex"/>
    <property type="evidence" value="ECO:0007669"/>
    <property type="project" value="UniProtKB-UniRule"/>
</dbReference>
<dbReference type="EMBL" id="QZBD01000006">
    <property type="protein sequence ID" value="THY36455.1"/>
    <property type="molecule type" value="Genomic_DNA"/>
</dbReference>
<dbReference type="AlphaFoldDB" id="A0A4S9M3P1"/>
<accession>A0A4S9M3P1</accession>
<feature type="compositionally biased region" description="Low complexity" evidence="6">
    <location>
        <begin position="297"/>
        <end position="307"/>
    </location>
</feature>
<reference evidence="8 9" key="1">
    <citation type="submission" date="2018-10" db="EMBL/GenBank/DDBJ databases">
        <title>Fifty Aureobasidium pullulans genomes reveal a recombining polyextremotolerant generalist.</title>
        <authorList>
            <person name="Gostincar C."/>
            <person name="Turk M."/>
            <person name="Zajc J."/>
            <person name="Gunde-Cimerman N."/>
        </authorList>
    </citation>
    <scope>NUCLEOTIDE SEQUENCE [LARGE SCALE GENOMIC DNA]</scope>
    <source>
        <strain evidence="8 9">EXF-6604</strain>
    </source>
</reference>
<dbReference type="PANTHER" id="PTHR16056:SF2">
    <property type="entry name" value="TESTIS-EXPRESSED PROTEIN 10"/>
    <property type="match status" value="1"/>
</dbReference>
<keyword evidence="5" id="KW-0690">Ribosome biogenesis</keyword>
<feature type="domain" description="Pre-rRNA-processing protein Ipi1 N-terminal" evidence="7">
    <location>
        <begin position="535"/>
        <end position="639"/>
    </location>
</feature>
<dbReference type="SUPFAM" id="SSF48371">
    <property type="entry name" value="ARM repeat"/>
    <property type="match status" value="1"/>
</dbReference>
<dbReference type="PANTHER" id="PTHR16056">
    <property type="entry name" value="REGULATOR OF MICROTUBULE DYNAMICS PROTEIN"/>
    <property type="match status" value="1"/>
</dbReference>
<dbReference type="Proteomes" id="UP000306584">
    <property type="component" value="Unassembled WGS sequence"/>
</dbReference>
<dbReference type="InterPro" id="IPR016024">
    <property type="entry name" value="ARM-type_fold"/>
</dbReference>
<dbReference type="GO" id="GO:0006364">
    <property type="term" value="P:rRNA processing"/>
    <property type="evidence" value="ECO:0007669"/>
    <property type="project" value="UniProtKB-UniRule"/>
</dbReference>
<comment type="subunit">
    <text evidence="5">Component of the RIX1 complex.</text>
</comment>
<evidence type="ECO:0000313" key="9">
    <source>
        <dbReference type="Proteomes" id="UP000306584"/>
    </source>
</evidence>
<keyword evidence="5" id="KW-0698">rRNA processing</keyword>
<evidence type="ECO:0000259" key="7">
    <source>
        <dbReference type="Pfam" id="PF12333"/>
    </source>
</evidence>
<feature type="compositionally biased region" description="Low complexity" evidence="6">
    <location>
        <begin position="73"/>
        <end position="86"/>
    </location>
</feature>
<feature type="region of interest" description="Disordered" evidence="6">
    <location>
        <begin position="1"/>
        <end position="142"/>
    </location>
</feature>
<evidence type="ECO:0000256" key="2">
    <source>
        <dbReference type="ARBA" id="ARBA00004123"/>
    </source>
</evidence>
<comment type="subcellular location">
    <subcellularLocation>
        <location evidence="2 5">Nucleus</location>
    </subcellularLocation>
</comment>
<proteinExistence type="inferred from homology"/>
<evidence type="ECO:0000313" key="8">
    <source>
        <dbReference type="EMBL" id="THY36455.1"/>
    </source>
</evidence>
<protein>
    <recommendedName>
        <fullName evidence="5">Pre-rRNA-processing protein</fullName>
    </recommendedName>
</protein>
<evidence type="ECO:0000256" key="5">
    <source>
        <dbReference type="RuleBase" id="RU368021"/>
    </source>
</evidence>
<dbReference type="GO" id="GO:0005634">
    <property type="term" value="C:nucleus"/>
    <property type="evidence" value="ECO:0007669"/>
    <property type="project" value="UniProtKB-SubCell"/>
</dbReference>
<comment type="caution">
    <text evidence="8">The sequence shown here is derived from an EMBL/GenBank/DDBJ whole genome shotgun (WGS) entry which is preliminary data.</text>
</comment>
<evidence type="ECO:0000256" key="4">
    <source>
        <dbReference type="ARBA" id="ARBA00023242"/>
    </source>
</evidence>
<evidence type="ECO:0000256" key="6">
    <source>
        <dbReference type="SAM" id="MobiDB-lite"/>
    </source>
</evidence>
<feature type="region of interest" description="Disordered" evidence="6">
    <location>
        <begin position="393"/>
        <end position="424"/>
    </location>
</feature>
<sequence length="749" mass="81932">MRPQVASRSDDASSQKHLSIMPVPSARKKRLATYSKKALRIDPRSTFASPTSHDRQTQRRRVTLTSPVREANLPTSPSSLSLSPESGHGDEGHQALEKGSPSKTRKRGRESAKPLQAHEHTSTQSSSRANSPVSSTEDDSISDASSIPVIVAQRHKRPRLLTTLRKSLNLQAKKPRIIHQRPTTALSVATLKEVHRGADGFDEIHLVPITPVQRESKKRPSRLIASRSMLEVRKGPQPPVHFDHPEWSLVPYQIAQDDKQAEVFETIESVEGVAKIEAAAAISTVSAHTEGEKLKSPSKSPNKPNKPSIKDVSLYAQLSSVSAPIIRRGSNDEDSEHDFDHGLTAEEEEDDAFEEEADRAGQEEARDRTAATKVETGEFFLVVGRASPWWHGSTRHRLKESKQTTMGSSAKKKREKKQDFQKTKLKVGKTKAKAANFTDTSFKAKSIVLNQQSLTAAAPSIDQQFTHQLSLCSSKTDSQRRDAINYLTNTIADRPNNLPLPVATILPKIQPLILDASNSVRAALTKLLRALPPAHIATHVDHILLYVRAGMTHLAAEIRTSSLDVLEWLLQTAGQELVSCAGGWLKTLQCFLTLLGWQSSKQEQAAGNWSSERAVSFGKPGSAASKLLIKQLNVLTMFLRAGFTDATGAEDAGAANASCFPLCSTEHQVLYARSNPFRGLNLFGAPKDAENAMYDDAEARKRSFDDVAVRAVARGIQAAKKEGGEIGRAASGLEKALVDGMGEFHRDVE</sequence>
<comment type="similarity">
    <text evidence="3 5">Belongs to the IPI1/TEX10 family.</text>
</comment>
<evidence type="ECO:0000256" key="1">
    <source>
        <dbReference type="ARBA" id="ARBA00002355"/>
    </source>
</evidence>
<feature type="compositionally biased region" description="Basic and acidic residues" evidence="6">
    <location>
        <begin position="358"/>
        <end position="370"/>
    </location>
</feature>
<name>A0A4S9M3P1_AURPU</name>
<feature type="compositionally biased region" description="Basic and acidic residues" evidence="6">
    <location>
        <begin position="87"/>
        <end position="96"/>
    </location>
</feature>
<feature type="region of interest" description="Disordered" evidence="6">
    <location>
        <begin position="285"/>
        <end position="313"/>
    </location>
</feature>
<keyword evidence="4 5" id="KW-0539">Nucleus</keyword>
<comment type="function">
    <text evidence="1 5">Component of the RIX1 complex required for processing of ITS2 sequences from 35S pre-rRNA.</text>
</comment>
<gene>
    <name evidence="8" type="ORF">D6D01_00463</name>
</gene>